<sequence>MDRGILDHRARLLDGAAGRLIEVGAGTGSNFSHYPEQVTAALAVEPEPHLRTLAAAAAGKTTVPVEVVDGVADRLPAADRSIDVAVACLVLCTVPDPQAALAELFRVLRPGGQLRFFEHVQHPSPSRRRVQRLADATIWPLLNGGCHTARDTLTAIQRAGFAIDDHDRYSSADTRMPFPSAPQILGTATRPTNPEGRP</sequence>
<dbReference type="Gene3D" id="3.40.50.150">
    <property type="entry name" value="Vaccinia Virus protein VP39"/>
    <property type="match status" value="1"/>
</dbReference>
<protein>
    <submittedName>
        <fullName evidence="3">Ubiquinone/menaquinone biosynthesis C-methylase UbiE</fullName>
    </submittedName>
</protein>
<accession>A0A7W7RFU0</accession>
<keyword evidence="4" id="KW-1185">Reference proteome</keyword>
<dbReference type="InterPro" id="IPR052356">
    <property type="entry name" value="Thiol_S-MT"/>
</dbReference>
<dbReference type="CDD" id="cd02440">
    <property type="entry name" value="AdoMet_MTases"/>
    <property type="match status" value="1"/>
</dbReference>
<evidence type="ECO:0000259" key="2">
    <source>
        <dbReference type="Pfam" id="PF08241"/>
    </source>
</evidence>
<evidence type="ECO:0000313" key="4">
    <source>
        <dbReference type="Proteomes" id="UP000523007"/>
    </source>
</evidence>
<dbReference type="GO" id="GO:0008757">
    <property type="term" value="F:S-adenosylmethionine-dependent methyltransferase activity"/>
    <property type="evidence" value="ECO:0007669"/>
    <property type="project" value="InterPro"/>
</dbReference>
<dbReference type="RefSeq" id="WP_221445424.1">
    <property type="nucleotide sequence ID" value="NZ_JACHJT010000001.1"/>
</dbReference>
<keyword evidence="3" id="KW-0830">Ubiquinone</keyword>
<dbReference type="EMBL" id="JACHJT010000001">
    <property type="protein sequence ID" value="MBB4931117.1"/>
    <property type="molecule type" value="Genomic_DNA"/>
</dbReference>
<evidence type="ECO:0000256" key="1">
    <source>
        <dbReference type="SAM" id="MobiDB-lite"/>
    </source>
</evidence>
<dbReference type="InterPro" id="IPR013216">
    <property type="entry name" value="Methyltransf_11"/>
</dbReference>
<name>A0A7W7RFU0_9ACTN</name>
<dbReference type="PANTHER" id="PTHR45036:SF1">
    <property type="entry name" value="METHYLTRANSFERASE LIKE 7A"/>
    <property type="match status" value="1"/>
</dbReference>
<dbReference type="Pfam" id="PF08241">
    <property type="entry name" value="Methyltransf_11"/>
    <property type="match status" value="1"/>
</dbReference>
<keyword evidence="3" id="KW-0489">Methyltransferase</keyword>
<feature type="region of interest" description="Disordered" evidence="1">
    <location>
        <begin position="172"/>
        <end position="198"/>
    </location>
</feature>
<feature type="domain" description="Methyltransferase type 11" evidence="2">
    <location>
        <begin position="22"/>
        <end position="115"/>
    </location>
</feature>
<proteinExistence type="predicted"/>
<reference evidence="3 4" key="1">
    <citation type="submission" date="2020-08" db="EMBL/GenBank/DDBJ databases">
        <title>Sequencing the genomes of 1000 actinobacteria strains.</title>
        <authorList>
            <person name="Klenk H.-P."/>
        </authorList>
    </citation>
    <scope>NUCLEOTIDE SEQUENCE [LARGE SCALE GENOMIC DNA]</scope>
    <source>
        <strain evidence="3 4">DSM 102030</strain>
    </source>
</reference>
<dbReference type="SUPFAM" id="SSF53335">
    <property type="entry name" value="S-adenosyl-L-methionine-dependent methyltransferases"/>
    <property type="match status" value="1"/>
</dbReference>
<dbReference type="AlphaFoldDB" id="A0A7W7RFU0"/>
<evidence type="ECO:0000313" key="3">
    <source>
        <dbReference type="EMBL" id="MBB4931117.1"/>
    </source>
</evidence>
<dbReference type="InterPro" id="IPR029063">
    <property type="entry name" value="SAM-dependent_MTases_sf"/>
</dbReference>
<dbReference type="PANTHER" id="PTHR45036">
    <property type="entry name" value="METHYLTRANSFERASE LIKE 7B"/>
    <property type="match status" value="1"/>
</dbReference>
<dbReference type="Proteomes" id="UP000523007">
    <property type="component" value="Unassembled WGS sequence"/>
</dbReference>
<dbReference type="GO" id="GO:0032259">
    <property type="term" value="P:methylation"/>
    <property type="evidence" value="ECO:0007669"/>
    <property type="project" value="UniProtKB-KW"/>
</dbReference>
<comment type="caution">
    <text evidence="3">The sequence shown here is derived from an EMBL/GenBank/DDBJ whole genome shotgun (WGS) entry which is preliminary data.</text>
</comment>
<gene>
    <name evidence="3" type="ORF">F4561_001937</name>
</gene>
<keyword evidence="3" id="KW-0808">Transferase</keyword>
<organism evidence="3 4">
    <name type="scientific">Lipingzhangella halophila</name>
    <dbReference type="NCBI Taxonomy" id="1783352"/>
    <lineage>
        <taxon>Bacteria</taxon>
        <taxon>Bacillati</taxon>
        <taxon>Actinomycetota</taxon>
        <taxon>Actinomycetes</taxon>
        <taxon>Streptosporangiales</taxon>
        <taxon>Nocardiopsidaceae</taxon>
        <taxon>Lipingzhangella</taxon>
    </lineage>
</organism>